<protein>
    <recommendedName>
        <fullName evidence="2">DUF4232 domain-containing protein</fullName>
    </recommendedName>
</protein>
<name>A0A255G9L9_9ACTN</name>
<dbReference type="AlphaFoldDB" id="A0A255G9L9"/>
<dbReference type="EMBL" id="NMVO01000017">
    <property type="protein sequence ID" value="OYO09554.1"/>
    <property type="molecule type" value="Genomic_DNA"/>
</dbReference>
<evidence type="ECO:0000256" key="1">
    <source>
        <dbReference type="SAM" id="SignalP"/>
    </source>
</evidence>
<keyword evidence="4" id="KW-1185">Reference proteome</keyword>
<proteinExistence type="predicted"/>
<dbReference type="Pfam" id="PF14016">
    <property type="entry name" value="DUF4232"/>
    <property type="match status" value="1"/>
</dbReference>
<accession>A0A255G9L9</accession>
<dbReference type="Proteomes" id="UP000215896">
    <property type="component" value="Unassembled WGS sequence"/>
</dbReference>
<dbReference type="OrthoDB" id="3268346at2"/>
<sequence>MVRPIALLSAAAAGLALAGSIVTAAPAGATEPYVPPCTSDAVNVQAVYNDGGMNKANYRIQVGNPENAPRSCSMVGFPGVDHAGPGAETIGAPAGRKTWQPVQRLILAPGETAYAELTITNTGPFDPESCQAVESRGLQVWLPNTYDYTLVDLPHRACANPELTLMSVGPMQHA</sequence>
<evidence type="ECO:0000313" key="3">
    <source>
        <dbReference type="EMBL" id="OYO09554.1"/>
    </source>
</evidence>
<feature type="signal peptide" evidence="1">
    <location>
        <begin position="1"/>
        <end position="24"/>
    </location>
</feature>
<comment type="caution">
    <text evidence="3">The sequence shown here is derived from an EMBL/GenBank/DDBJ whole genome shotgun (WGS) entry which is preliminary data.</text>
</comment>
<keyword evidence="1" id="KW-0732">Signal</keyword>
<reference evidence="3 4" key="1">
    <citation type="submission" date="2017-07" db="EMBL/GenBank/DDBJ databases">
        <title>Draft whole genome sequences of clinical Proprionibacteriaceae strains.</title>
        <authorList>
            <person name="Bernier A.-M."/>
            <person name="Bernard K."/>
            <person name="Domingo M.-C."/>
        </authorList>
    </citation>
    <scope>NUCLEOTIDE SEQUENCE [LARGE SCALE GENOMIC DNA]</scope>
    <source>
        <strain evidence="3 4">NML 030167</strain>
    </source>
</reference>
<organism evidence="3 4">
    <name type="scientific">Enemella evansiae</name>
    <dbReference type="NCBI Taxonomy" id="2016499"/>
    <lineage>
        <taxon>Bacteria</taxon>
        <taxon>Bacillati</taxon>
        <taxon>Actinomycetota</taxon>
        <taxon>Actinomycetes</taxon>
        <taxon>Propionibacteriales</taxon>
        <taxon>Propionibacteriaceae</taxon>
        <taxon>Enemella</taxon>
    </lineage>
</organism>
<dbReference type="InterPro" id="IPR025326">
    <property type="entry name" value="DUF4232"/>
</dbReference>
<feature type="chain" id="PRO_5038838246" description="DUF4232 domain-containing protein" evidence="1">
    <location>
        <begin position="25"/>
        <end position="174"/>
    </location>
</feature>
<evidence type="ECO:0000259" key="2">
    <source>
        <dbReference type="Pfam" id="PF14016"/>
    </source>
</evidence>
<dbReference type="RefSeq" id="WP_094406516.1">
    <property type="nucleotide sequence ID" value="NZ_NMVO01000017.1"/>
</dbReference>
<evidence type="ECO:0000313" key="4">
    <source>
        <dbReference type="Proteomes" id="UP000215896"/>
    </source>
</evidence>
<gene>
    <name evidence="3" type="ORF">CGZ94_17975</name>
</gene>
<feature type="domain" description="DUF4232" evidence="2">
    <location>
        <begin position="37"/>
        <end position="172"/>
    </location>
</feature>